<organism evidence="3 4">
    <name type="scientific">Litchfieldia salsa</name>
    <dbReference type="NCBI Taxonomy" id="930152"/>
    <lineage>
        <taxon>Bacteria</taxon>
        <taxon>Bacillati</taxon>
        <taxon>Bacillota</taxon>
        <taxon>Bacilli</taxon>
        <taxon>Bacillales</taxon>
        <taxon>Bacillaceae</taxon>
        <taxon>Litchfieldia</taxon>
    </lineage>
</organism>
<feature type="transmembrane region" description="Helical" evidence="1">
    <location>
        <begin position="28"/>
        <end position="57"/>
    </location>
</feature>
<dbReference type="PANTHER" id="PTHR31272:SF4">
    <property type="entry name" value="CYTOCHROME C-TYPE BIOGENESIS PROTEIN HI_1454-RELATED"/>
    <property type="match status" value="1"/>
</dbReference>
<dbReference type="InterPro" id="IPR039447">
    <property type="entry name" value="UreH-like_TM_dom"/>
</dbReference>
<protein>
    <submittedName>
        <fullName evidence="3">Cytochrome c biogenesis protein CcdA</fullName>
    </submittedName>
</protein>
<gene>
    <name evidence="3" type="ORF">SAMN05216565_11524</name>
</gene>
<keyword evidence="1" id="KW-0812">Transmembrane</keyword>
<dbReference type="Pfam" id="PF13386">
    <property type="entry name" value="DsbD_2"/>
    <property type="match status" value="1"/>
</dbReference>
<keyword evidence="4" id="KW-1185">Reference proteome</keyword>
<evidence type="ECO:0000259" key="2">
    <source>
        <dbReference type="Pfam" id="PF13386"/>
    </source>
</evidence>
<dbReference type="Proteomes" id="UP000199159">
    <property type="component" value="Unassembled WGS sequence"/>
</dbReference>
<feature type="transmembrane region" description="Helical" evidence="1">
    <location>
        <begin position="145"/>
        <end position="175"/>
    </location>
</feature>
<keyword evidence="1" id="KW-0472">Membrane</keyword>
<dbReference type="PANTHER" id="PTHR31272">
    <property type="entry name" value="CYTOCHROME C-TYPE BIOGENESIS PROTEIN HI_1454-RELATED"/>
    <property type="match status" value="1"/>
</dbReference>
<accession>A0A1H0WSP4</accession>
<keyword evidence="1" id="KW-1133">Transmembrane helix</keyword>
<name>A0A1H0WSP4_9BACI</name>
<evidence type="ECO:0000256" key="1">
    <source>
        <dbReference type="SAM" id="Phobius"/>
    </source>
</evidence>
<dbReference type="STRING" id="930152.SAMN05216565_11524"/>
<dbReference type="AlphaFoldDB" id="A0A1H0WSP4"/>
<feature type="transmembrane region" description="Helical" evidence="1">
    <location>
        <begin position="218"/>
        <end position="242"/>
    </location>
</feature>
<dbReference type="InterPro" id="IPR051790">
    <property type="entry name" value="Cytochrome_c-biogenesis_DsbD"/>
</dbReference>
<dbReference type="OrthoDB" id="43562at2"/>
<evidence type="ECO:0000313" key="4">
    <source>
        <dbReference type="Proteomes" id="UP000199159"/>
    </source>
</evidence>
<feature type="domain" description="Urease accessory protein UreH-like transmembrane" evidence="2">
    <location>
        <begin position="31"/>
        <end position="235"/>
    </location>
</feature>
<dbReference type="RefSeq" id="WP_090858734.1">
    <property type="nucleotide sequence ID" value="NZ_FNJU01000015.1"/>
</dbReference>
<reference evidence="4" key="1">
    <citation type="submission" date="2016-10" db="EMBL/GenBank/DDBJ databases">
        <authorList>
            <person name="Varghese N."/>
            <person name="Submissions S."/>
        </authorList>
    </citation>
    <scope>NUCLEOTIDE SEQUENCE [LARGE SCALE GENOMIC DNA]</scope>
    <source>
        <strain evidence="4">IBRC-M10078</strain>
    </source>
</reference>
<dbReference type="EMBL" id="FNJU01000015">
    <property type="protein sequence ID" value="SDP93718.1"/>
    <property type="molecule type" value="Genomic_DNA"/>
</dbReference>
<feature type="transmembrane region" description="Helical" evidence="1">
    <location>
        <begin position="181"/>
        <end position="206"/>
    </location>
</feature>
<proteinExistence type="predicted"/>
<feature type="transmembrane region" description="Helical" evidence="1">
    <location>
        <begin position="69"/>
        <end position="91"/>
    </location>
</feature>
<sequence length="244" mass="27112">MYEFFNQISNLLTQPFLNLARSFESIPILFAFLLGIVGAMAPCQFTGNIGAITLYGNKSLQKGLALNDVILFTLGKVVVFSGLGLLVWFFGREFQAEMTLFFPWFRKIIGPMFILVGVVVLGIIKMKWTFSILELPKKFFEKGKLGSFLMGVSFSLGFCPTMFVLFFITLMPIVLSTSYGVVLPSLFAVGTSLPLFLALFLIWYYGASGAILKKGRKVGLVIQRIAGVIMVILGTLDTITYWTI</sequence>
<feature type="transmembrane region" description="Helical" evidence="1">
    <location>
        <begin position="103"/>
        <end position="124"/>
    </location>
</feature>
<evidence type="ECO:0000313" key="3">
    <source>
        <dbReference type="EMBL" id="SDP93718.1"/>
    </source>
</evidence>